<dbReference type="AlphaFoldDB" id="A0A5B7JMT2"/>
<comment type="caution">
    <text evidence="2">The sequence shown here is derived from an EMBL/GenBank/DDBJ whole genome shotgun (WGS) entry which is preliminary data.</text>
</comment>
<reference evidence="2 3" key="1">
    <citation type="submission" date="2019-05" db="EMBL/GenBank/DDBJ databases">
        <title>Another draft genome of Portunus trituberculatus and its Hox gene families provides insights of decapod evolution.</title>
        <authorList>
            <person name="Jeong J.-H."/>
            <person name="Song I."/>
            <person name="Kim S."/>
            <person name="Choi T."/>
            <person name="Kim D."/>
            <person name="Ryu S."/>
            <person name="Kim W."/>
        </authorList>
    </citation>
    <scope>NUCLEOTIDE SEQUENCE [LARGE SCALE GENOMIC DNA]</scope>
    <source>
        <tissue evidence="2">Muscle</tissue>
    </source>
</reference>
<keyword evidence="1" id="KW-1133">Transmembrane helix</keyword>
<gene>
    <name evidence="2" type="ORF">E2C01_089586</name>
</gene>
<evidence type="ECO:0000313" key="3">
    <source>
        <dbReference type="Proteomes" id="UP000324222"/>
    </source>
</evidence>
<evidence type="ECO:0000256" key="1">
    <source>
        <dbReference type="SAM" id="Phobius"/>
    </source>
</evidence>
<keyword evidence="3" id="KW-1185">Reference proteome</keyword>
<keyword evidence="1" id="KW-0472">Membrane</keyword>
<dbReference type="EMBL" id="VSRR010098452">
    <property type="protein sequence ID" value="MPC94418.1"/>
    <property type="molecule type" value="Genomic_DNA"/>
</dbReference>
<protein>
    <submittedName>
        <fullName evidence="2">Uncharacterized protein</fullName>
    </submittedName>
</protein>
<keyword evidence="1" id="KW-0812">Transmembrane</keyword>
<accession>A0A5B7JMT2</accession>
<evidence type="ECO:0000313" key="2">
    <source>
        <dbReference type="EMBL" id="MPC94418.1"/>
    </source>
</evidence>
<dbReference type="Proteomes" id="UP000324222">
    <property type="component" value="Unassembled WGS sequence"/>
</dbReference>
<organism evidence="2 3">
    <name type="scientific">Portunus trituberculatus</name>
    <name type="common">Swimming crab</name>
    <name type="synonym">Neptunus trituberculatus</name>
    <dbReference type="NCBI Taxonomy" id="210409"/>
    <lineage>
        <taxon>Eukaryota</taxon>
        <taxon>Metazoa</taxon>
        <taxon>Ecdysozoa</taxon>
        <taxon>Arthropoda</taxon>
        <taxon>Crustacea</taxon>
        <taxon>Multicrustacea</taxon>
        <taxon>Malacostraca</taxon>
        <taxon>Eumalacostraca</taxon>
        <taxon>Eucarida</taxon>
        <taxon>Decapoda</taxon>
        <taxon>Pleocyemata</taxon>
        <taxon>Brachyura</taxon>
        <taxon>Eubrachyura</taxon>
        <taxon>Portunoidea</taxon>
        <taxon>Portunidae</taxon>
        <taxon>Portuninae</taxon>
        <taxon>Portunus</taxon>
    </lineage>
</organism>
<name>A0A5B7JMT2_PORTR</name>
<feature type="transmembrane region" description="Helical" evidence="1">
    <location>
        <begin position="20"/>
        <end position="41"/>
    </location>
</feature>
<proteinExistence type="predicted"/>
<sequence length="74" mass="8204">MLTDFTASLPLPRRCVALVSVARLFVLCVQYFSGVLMLYNIANFVHGEVRRDKAEEGVGSGSAIQCLQRPVFLE</sequence>